<accession>A0A0E3ZB86</accession>
<dbReference type="CDD" id="cd02230">
    <property type="entry name" value="cupin_HP0902-like"/>
    <property type="match status" value="1"/>
</dbReference>
<organism evidence="2 3">
    <name type="scientific">Sneathia vaginalis</name>
    <dbReference type="NCBI Taxonomy" id="187101"/>
    <lineage>
        <taxon>Bacteria</taxon>
        <taxon>Fusobacteriati</taxon>
        <taxon>Fusobacteriota</taxon>
        <taxon>Fusobacteriia</taxon>
        <taxon>Fusobacteriales</taxon>
        <taxon>Leptotrichiaceae</taxon>
        <taxon>Sneathia</taxon>
    </lineage>
</organism>
<evidence type="ECO:0000259" key="1">
    <source>
        <dbReference type="Pfam" id="PF07883"/>
    </source>
</evidence>
<reference evidence="2 3" key="1">
    <citation type="journal article" date="2012" name="BMC Genomics">
        <title>Genomic sequence analysis and characterization of Sneathia amnii sp. nov.</title>
        <authorList>
            <consortium name="Vaginal Microbiome Consortium (additional members)"/>
            <person name="Harwich M.D.Jr."/>
            <person name="Serrano M.G."/>
            <person name="Fettweis J.M."/>
            <person name="Alves J.M."/>
            <person name="Reimers M.A."/>
            <person name="Buck G.A."/>
            <person name="Jefferson K.K."/>
        </authorList>
    </citation>
    <scope>NUCLEOTIDE SEQUENCE [LARGE SCALE GENOMIC DNA]</scope>
    <source>
        <strain evidence="2 3">SN35</strain>
    </source>
</reference>
<dbReference type="PATRIC" id="fig|1069640.6.peg.21"/>
<dbReference type="PANTHER" id="PTHR37694:SF1">
    <property type="entry name" value="SLR8022 PROTEIN"/>
    <property type="match status" value="1"/>
</dbReference>
<evidence type="ECO:0000313" key="3">
    <source>
        <dbReference type="Proteomes" id="UP000033103"/>
    </source>
</evidence>
<keyword evidence="3" id="KW-1185">Reference proteome</keyword>
<dbReference type="Proteomes" id="UP000033103">
    <property type="component" value="Chromosome"/>
</dbReference>
<dbReference type="Gene3D" id="2.60.120.10">
    <property type="entry name" value="Jelly Rolls"/>
    <property type="match status" value="1"/>
</dbReference>
<protein>
    <submittedName>
        <fullName evidence="2">Cupin</fullName>
    </submittedName>
</protein>
<dbReference type="Pfam" id="PF07883">
    <property type="entry name" value="Cupin_2"/>
    <property type="match status" value="1"/>
</dbReference>
<feature type="domain" description="Cupin type-2" evidence="1">
    <location>
        <begin position="41"/>
        <end position="109"/>
    </location>
</feature>
<dbReference type="HOGENOM" id="CLU_141446_3_0_0"/>
<dbReference type="PANTHER" id="PTHR37694">
    <property type="entry name" value="SLR8022 PROTEIN"/>
    <property type="match status" value="1"/>
</dbReference>
<dbReference type="OrthoDB" id="9793184at2"/>
<gene>
    <name evidence="2" type="ORF">VC03_00155</name>
</gene>
<dbReference type="RefSeq" id="WP_046328118.1">
    <property type="nucleotide sequence ID" value="NZ_CAUPIC010000009.1"/>
</dbReference>
<dbReference type="InterPro" id="IPR011051">
    <property type="entry name" value="RmlC_Cupin_sf"/>
</dbReference>
<dbReference type="KEGG" id="sns:VC03_00155"/>
<dbReference type="InterPro" id="IPR013096">
    <property type="entry name" value="Cupin_2"/>
</dbReference>
<dbReference type="EMBL" id="CP011280">
    <property type="protein sequence ID" value="AKC95012.1"/>
    <property type="molecule type" value="Genomic_DNA"/>
</dbReference>
<proteinExistence type="predicted"/>
<dbReference type="InterPro" id="IPR014710">
    <property type="entry name" value="RmlC-like_jellyroll"/>
</dbReference>
<name>A0A0E3ZB86_9FUSO</name>
<dbReference type="AlphaFoldDB" id="A0A0E3ZB86"/>
<evidence type="ECO:0000313" key="2">
    <source>
        <dbReference type="EMBL" id="AKC95012.1"/>
    </source>
</evidence>
<sequence>MEIVKNIKKNEVIDFTKEVTYLENQIVSKTIVQDKQKSITIFSFDKGQEISTHKSSGDAIIQVIDGEALITVDGVEHILKKGMSIVMENGLPHSVYAKEKFKMILTVVFKYE</sequence>
<dbReference type="STRING" id="187101.VC03_00155"/>
<dbReference type="SUPFAM" id="SSF51182">
    <property type="entry name" value="RmlC-like cupins"/>
    <property type="match status" value="1"/>
</dbReference>